<proteinExistence type="inferred from homology"/>
<keyword evidence="13" id="KW-0732">Signal</keyword>
<comment type="catalytic activity">
    <reaction evidence="24">
        <text>L-threonyl-[protein] + ATP = O-phospho-L-threonyl-[protein] + ADP + H(+)</text>
        <dbReference type="Rhea" id="RHEA:46608"/>
        <dbReference type="Rhea" id="RHEA-COMP:11060"/>
        <dbReference type="Rhea" id="RHEA-COMP:11605"/>
        <dbReference type="ChEBI" id="CHEBI:15378"/>
        <dbReference type="ChEBI" id="CHEBI:30013"/>
        <dbReference type="ChEBI" id="CHEBI:30616"/>
        <dbReference type="ChEBI" id="CHEBI:61977"/>
        <dbReference type="ChEBI" id="CHEBI:456216"/>
        <dbReference type="EC" id="2.7.11.1"/>
    </reaction>
</comment>
<dbReference type="Pfam" id="PF13855">
    <property type="entry name" value="LRR_8"/>
    <property type="match status" value="2"/>
</dbReference>
<evidence type="ECO:0000259" key="31">
    <source>
        <dbReference type="PROSITE" id="PS50011"/>
    </source>
</evidence>
<dbReference type="PANTHER" id="PTHR48005">
    <property type="entry name" value="LEUCINE RICH REPEAT KINASE 2"/>
    <property type="match status" value="1"/>
</dbReference>
<evidence type="ECO:0000256" key="6">
    <source>
        <dbReference type="ARBA" id="ARBA00012513"/>
    </source>
</evidence>
<dbReference type="Proteomes" id="UP000007752">
    <property type="component" value="Chromosome 2"/>
</dbReference>
<dbReference type="GO" id="GO:0006952">
    <property type="term" value="P:defense response"/>
    <property type="evidence" value="ECO:0007669"/>
    <property type="project" value="UniProtKB-KW"/>
</dbReference>
<dbReference type="SUPFAM" id="SSF52058">
    <property type="entry name" value="L domain-like"/>
    <property type="match status" value="2"/>
</dbReference>
<keyword evidence="23" id="KW-0325">Glycoprotein</keyword>
<comment type="function">
    <text evidence="27">The processed protein kinase Xa21 chain released by protein cleavage after X.oryzae pv. oryzae protein Ax21 detection translocates into the nucleus where it can bind and regulate WRKY62, a transcription factor. Confers resistance to the bacterial pathogen X.oryzae pv. oryzae (Xoo).</text>
</comment>
<keyword evidence="17" id="KW-0611">Plant defense</keyword>
<evidence type="ECO:0000256" key="17">
    <source>
        <dbReference type="ARBA" id="ARBA00022821"/>
    </source>
</evidence>
<dbReference type="InterPro" id="IPR032675">
    <property type="entry name" value="LRR_dom_sf"/>
</dbReference>
<name>B9F130_ORYSJ</name>
<dbReference type="Pfam" id="PF08263">
    <property type="entry name" value="LRRNT_2"/>
    <property type="match status" value="1"/>
</dbReference>
<accession>B9F130</accession>
<evidence type="ECO:0000256" key="30">
    <source>
        <dbReference type="SAM" id="MobiDB-lite"/>
    </source>
</evidence>
<evidence type="ECO:0000256" key="15">
    <source>
        <dbReference type="ARBA" id="ARBA00022741"/>
    </source>
</evidence>
<evidence type="ECO:0000256" key="21">
    <source>
        <dbReference type="ARBA" id="ARBA00023136"/>
    </source>
</evidence>
<comment type="catalytic activity">
    <reaction evidence="25">
        <text>L-seryl-[protein] + ATP = O-phospho-L-seryl-[protein] + ADP + H(+)</text>
        <dbReference type="Rhea" id="RHEA:17989"/>
        <dbReference type="Rhea" id="RHEA-COMP:9863"/>
        <dbReference type="Rhea" id="RHEA-COMP:11604"/>
        <dbReference type="ChEBI" id="CHEBI:15378"/>
        <dbReference type="ChEBI" id="CHEBI:29999"/>
        <dbReference type="ChEBI" id="CHEBI:30616"/>
        <dbReference type="ChEBI" id="CHEBI:83421"/>
        <dbReference type="ChEBI" id="CHEBI:456216"/>
        <dbReference type="EC" id="2.7.11.1"/>
    </reaction>
</comment>
<keyword evidence="9" id="KW-0597">Phosphoprotein</keyword>
<dbReference type="Pfam" id="PF00069">
    <property type="entry name" value="Pkinase"/>
    <property type="match status" value="1"/>
</dbReference>
<keyword evidence="19 29" id="KW-0067">ATP-binding</keyword>
<evidence type="ECO:0000256" key="26">
    <source>
        <dbReference type="ARBA" id="ARBA00054320"/>
    </source>
</evidence>
<evidence type="ECO:0000256" key="10">
    <source>
        <dbReference type="ARBA" id="ARBA00022614"/>
    </source>
</evidence>
<dbReference type="InterPro" id="IPR008271">
    <property type="entry name" value="Ser/Thr_kinase_AS"/>
</dbReference>
<evidence type="ECO:0000313" key="32">
    <source>
        <dbReference type="EMBL" id="EEE57372.1"/>
    </source>
</evidence>
<evidence type="ECO:0000256" key="25">
    <source>
        <dbReference type="ARBA" id="ARBA00048679"/>
    </source>
</evidence>
<dbReference type="PROSITE" id="PS50011">
    <property type="entry name" value="PROTEIN_KINASE_DOM"/>
    <property type="match status" value="1"/>
</dbReference>
<evidence type="ECO:0000256" key="28">
    <source>
        <dbReference type="ARBA" id="ARBA00072040"/>
    </source>
</evidence>
<keyword evidence="20" id="KW-1133">Transmembrane helix</keyword>
<evidence type="ECO:0000256" key="8">
    <source>
        <dbReference type="ARBA" id="ARBA00022527"/>
    </source>
</evidence>
<keyword evidence="7" id="KW-1003">Cell membrane</keyword>
<gene>
    <name evidence="32" type="ORF">OsJ_07527</name>
</gene>
<sequence>MCTLGKQRGRGSEGLMSVNKTVKLTMPVLLALLLLSYGTGSIRCTTIAGNSTDVLSLLDFKATTNDPRGALSSWNTSIHYCWWSGVKCKPNTRGRVTALKLAGQGLSGQITSFLGNLTDLHTLDLSSNNFSGQIPPLTNLQKLKYLRLGQNSLDGIIPDSLTNCSNLFYLDLSNNMLEGTIPPKIGFLNNLSVLAFPLNFLTGNIPSTLGNLTNLNIMLLANNKIDGNIPQELGQLSNLGWLSLSENNLSGGFPQGFFKNLSSLQILSIQTTLLGGTLPFDIGNTLPNLTKLFLADNMFEGHIPASLGNASLLRGIDLSLNNSTGHIPNSFGRLSGLSTLNLETNKLEARDNQGWEFLEALRGCNNLNVLSLADNLLFGDVPNSIGGLSINLTILLLGGNNLTGIVPLSIGNLQGLISLGLDNNGFSGTIEWIGKLKNLQSLCLRNNNFTGPIPYSIGKLTQLTELYLRNNAFEGHIPPSLGNPQLLLKLDLSYNKLQGTIPLEISNLRQLIYLQLASNKLNGEIPDALGMCQNLVTIQMDQNFLRGDMPISFGNLNSLTILNISHNNLSGTIPVALGYLPLLSKLDLSYNNLQGEVPTVGVFRNVTSAYLDGNSRLCGGVTDLHMLSCPQVSNRIKRDSDITKRDYNLVRLLVPIFGFVSLTVLIYLTCLAKRTSRRTDLLLLSFGKQFPRVSYKDLAQATGKFSESNLIGRGSYSSVYRAKLAPTKLQVALKVFDLEVRCADKSFLSECEVLRSIRHRNLLPVLTACSTIDNSGNAFKALIYEYMPNGNLNMWLHKQFASVASKCLSLAQRVNIAVDIANALSYLHHECERSIVHCDLKPTNILLDDDMNAYLGDFGISNLVIESRVTSLGHSSPNSSIGLKGTIGYIAPEYAQCGHASTYGDVYSFGIVLLEMLTGKRPTDPMFENELNIVNFVEKNFPEQIPQIIDAQLQEERKRFQATAKQENGFYICLLSVLQVALSCTRLIPRERMNTREIAIKLHAIKTSYAEATKREIVGFECDVDELPNRPSAYTDTLDVRNYSSVQQHGCVPVVDGVLLVYYLGFANLGNVFYSLSNWDNGIAKDLSFDSLSEQLVMLVITRGQIEETLGLGYLNPAASPRSTRSAHASGEGRRWQDHRGRAKGELEGNGGGEVEEEGAASTKLPSRAREERKTETAATGGRWGWRRRGESLPVDALSSPPLSILPLLIREAVLNESPPKSALFIVSRSKKRSMSPGIPKAWPPLIHIRHQSLITRSRSAIQRRGDHVTAWQIQEELVGGAEQTV</sequence>
<dbReference type="PANTHER" id="PTHR48005:SF88">
    <property type="entry name" value="PROTEIN KINASE DOMAIN-CONTAINING PROTEIN"/>
    <property type="match status" value="1"/>
</dbReference>
<evidence type="ECO:0000256" key="29">
    <source>
        <dbReference type="PROSITE-ProRule" id="PRU10141"/>
    </source>
</evidence>
<keyword evidence="12" id="KW-0812">Transmembrane</keyword>
<dbReference type="InterPro" id="IPR000719">
    <property type="entry name" value="Prot_kinase_dom"/>
</dbReference>
<keyword evidence="21" id="KW-0472">Membrane</keyword>
<dbReference type="GO" id="GO:0005886">
    <property type="term" value="C:plasma membrane"/>
    <property type="evidence" value="ECO:0007669"/>
    <property type="project" value="UniProtKB-SubCell"/>
</dbReference>
<evidence type="ECO:0000256" key="7">
    <source>
        <dbReference type="ARBA" id="ARBA00022475"/>
    </source>
</evidence>
<keyword evidence="14" id="KW-0677">Repeat</keyword>
<comment type="similarity">
    <text evidence="5">Belongs to the protein kinase superfamily. Ser/Thr protein kinase family.</text>
</comment>
<evidence type="ECO:0000256" key="19">
    <source>
        <dbReference type="ARBA" id="ARBA00022840"/>
    </source>
</evidence>
<evidence type="ECO:0000256" key="27">
    <source>
        <dbReference type="ARBA" id="ARBA00056628"/>
    </source>
</evidence>
<evidence type="ECO:0000256" key="14">
    <source>
        <dbReference type="ARBA" id="ARBA00022737"/>
    </source>
</evidence>
<dbReference type="SMART" id="SM00220">
    <property type="entry name" value="S_TKc"/>
    <property type="match status" value="1"/>
</dbReference>
<keyword evidence="15 29" id="KW-0547">Nucleotide-binding</keyword>
<evidence type="ECO:0000256" key="3">
    <source>
        <dbReference type="ARBA" id="ARBA00004162"/>
    </source>
</evidence>
<dbReference type="InterPro" id="IPR011009">
    <property type="entry name" value="Kinase-like_dom_sf"/>
</dbReference>
<dbReference type="PROSITE" id="PS51450">
    <property type="entry name" value="LRR"/>
    <property type="match status" value="1"/>
</dbReference>
<dbReference type="GO" id="GO:0005524">
    <property type="term" value="F:ATP binding"/>
    <property type="evidence" value="ECO:0007669"/>
    <property type="project" value="UniProtKB-UniRule"/>
</dbReference>
<reference evidence="32" key="2">
    <citation type="submission" date="2008-12" db="EMBL/GenBank/DDBJ databases">
        <title>Improved gene annotation of the rice (Oryza sativa) genomes.</title>
        <authorList>
            <person name="Wang J."/>
            <person name="Li R."/>
            <person name="Fan W."/>
            <person name="Huang Q."/>
            <person name="Zhang J."/>
            <person name="Zhou Y."/>
            <person name="Hu Y."/>
            <person name="Zi S."/>
            <person name="Li J."/>
            <person name="Ni P."/>
            <person name="Zheng H."/>
            <person name="Zhang Y."/>
            <person name="Zhao M."/>
            <person name="Hao Q."/>
            <person name="McDermott J."/>
            <person name="Samudrala R."/>
            <person name="Kristiansen K."/>
            <person name="Wong G.K.-S."/>
        </authorList>
    </citation>
    <scope>NUCLEOTIDE SEQUENCE</scope>
</reference>
<keyword evidence="22" id="KW-0675">Receptor</keyword>
<evidence type="ECO:0000256" key="20">
    <source>
        <dbReference type="ARBA" id="ARBA00022989"/>
    </source>
</evidence>
<dbReference type="FunFam" id="3.30.200.20:FF:000432">
    <property type="entry name" value="LRR receptor-like serine/threonine-protein kinase EFR"/>
    <property type="match status" value="1"/>
</dbReference>
<comment type="cofactor">
    <cofactor evidence="1">
        <name>Mn(2+)</name>
        <dbReference type="ChEBI" id="CHEBI:29035"/>
    </cofactor>
</comment>
<evidence type="ECO:0000256" key="1">
    <source>
        <dbReference type="ARBA" id="ARBA00001936"/>
    </source>
</evidence>
<evidence type="ECO:0000256" key="12">
    <source>
        <dbReference type="ARBA" id="ARBA00022692"/>
    </source>
</evidence>
<dbReference type="InterPro" id="IPR051420">
    <property type="entry name" value="Ser_Thr_Kinases_DiverseReg"/>
</dbReference>
<dbReference type="SMART" id="SM00369">
    <property type="entry name" value="LRR_TYP"/>
    <property type="match status" value="8"/>
</dbReference>
<dbReference type="Gene3D" id="3.30.200.20">
    <property type="entry name" value="Phosphorylase Kinase, domain 1"/>
    <property type="match status" value="1"/>
</dbReference>
<evidence type="ECO:0000256" key="22">
    <source>
        <dbReference type="ARBA" id="ARBA00023170"/>
    </source>
</evidence>
<keyword evidence="8" id="KW-0723">Serine/threonine-protein kinase</keyword>
<evidence type="ECO:0000256" key="4">
    <source>
        <dbReference type="ARBA" id="ARBA00004389"/>
    </source>
</evidence>
<dbReference type="GO" id="GO:0004674">
    <property type="term" value="F:protein serine/threonine kinase activity"/>
    <property type="evidence" value="ECO:0007669"/>
    <property type="project" value="UniProtKB-KW"/>
</dbReference>
<dbReference type="GO" id="GO:0005789">
    <property type="term" value="C:endoplasmic reticulum membrane"/>
    <property type="evidence" value="ECO:0007669"/>
    <property type="project" value="UniProtKB-SubCell"/>
</dbReference>
<comment type="function">
    <text evidence="26">Receptor kinase that detects X.oryzae pv. oryzae protein Ax21 to promote innate immunity. Following X.oryzae pv. oryzae protein Ax21 detection, undergoes cleavage, releasing the processed protein kinase Xa21 chain.</text>
</comment>
<dbReference type="EMBL" id="CM000139">
    <property type="protein sequence ID" value="EEE57372.1"/>
    <property type="molecule type" value="Genomic_DNA"/>
</dbReference>
<protein>
    <recommendedName>
        <fullName evidence="28">Receptor kinase-like protein Xa21</fullName>
        <ecNumber evidence="6">2.7.11.1</ecNumber>
    </recommendedName>
</protein>
<evidence type="ECO:0000256" key="2">
    <source>
        <dbReference type="ARBA" id="ARBA00001946"/>
    </source>
</evidence>
<feature type="region of interest" description="Disordered" evidence="30">
    <location>
        <begin position="1117"/>
        <end position="1186"/>
    </location>
</feature>
<dbReference type="InterPro" id="IPR001611">
    <property type="entry name" value="Leu-rich_rpt"/>
</dbReference>
<evidence type="ECO:0000256" key="24">
    <source>
        <dbReference type="ARBA" id="ARBA00047899"/>
    </source>
</evidence>
<keyword evidence="16" id="KW-0418">Kinase</keyword>
<evidence type="ECO:0000256" key="11">
    <source>
        <dbReference type="ARBA" id="ARBA00022679"/>
    </source>
</evidence>
<feature type="binding site" evidence="29">
    <location>
        <position position="734"/>
    </location>
    <ligand>
        <name>ATP</name>
        <dbReference type="ChEBI" id="CHEBI:30616"/>
    </ligand>
</feature>
<evidence type="ECO:0000256" key="13">
    <source>
        <dbReference type="ARBA" id="ARBA00022729"/>
    </source>
</evidence>
<keyword evidence="11" id="KW-0808">Transferase</keyword>
<dbReference type="Gene3D" id="1.10.510.10">
    <property type="entry name" value="Transferase(Phosphotransferase) domain 1"/>
    <property type="match status" value="1"/>
</dbReference>
<reference evidence="32" key="1">
    <citation type="journal article" date="2005" name="PLoS Biol.">
        <title>The genomes of Oryza sativa: a history of duplications.</title>
        <authorList>
            <person name="Yu J."/>
            <person name="Wang J."/>
            <person name="Lin W."/>
            <person name="Li S."/>
            <person name="Li H."/>
            <person name="Zhou J."/>
            <person name="Ni P."/>
            <person name="Dong W."/>
            <person name="Hu S."/>
            <person name="Zeng C."/>
            <person name="Zhang J."/>
            <person name="Zhang Y."/>
            <person name="Li R."/>
            <person name="Xu Z."/>
            <person name="Li S."/>
            <person name="Li X."/>
            <person name="Zheng H."/>
            <person name="Cong L."/>
            <person name="Lin L."/>
            <person name="Yin J."/>
            <person name="Geng J."/>
            <person name="Li G."/>
            <person name="Shi J."/>
            <person name="Liu J."/>
            <person name="Lv H."/>
            <person name="Li J."/>
            <person name="Wang J."/>
            <person name="Deng Y."/>
            <person name="Ran L."/>
            <person name="Shi X."/>
            <person name="Wang X."/>
            <person name="Wu Q."/>
            <person name="Li C."/>
            <person name="Ren X."/>
            <person name="Wang J."/>
            <person name="Wang X."/>
            <person name="Li D."/>
            <person name="Liu D."/>
            <person name="Zhang X."/>
            <person name="Ji Z."/>
            <person name="Zhao W."/>
            <person name="Sun Y."/>
            <person name="Zhang Z."/>
            <person name="Bao J."/>
            <person name="Han Y."/>
            <person name="Dong L."/>
            <person name="Ji J."/>
            <person name="Chen P."/>
            <person name="Wu S."/>
            <person name="Liu J."/>
            <person name="Xiao Y."/>
            <person name="Bu D."/>
            <person name="Tan J."/>
            <person name="Yang L."/>
            <person name="Ye C."/>
            <person name="Zhang J."/>
            <person name="Xu J."/>
            <person name="Zhou Y."/>
            <person name="Yu Y."/>
            <person name="Zhang B."/>
            <person name="Zhuang S."/>
            <person name="Wei H."/>
            <person name="Liu B."/>
            <person name="Lei M."/>
            <person name="Yu H."/>
            <person name="Li Y."/>
            <person name="Xu H."/>
            <person name="Wei S."/>
            <person name="He X."/>
            <person name="Fang L."/>
            <person name="Zhang Z."/>
            <person name="Zhang Y."/>
            <person name="Huang X."/>
            <person name="Su Z."/>
            <person name="Tong W."/>
            <person name="Li J."/>
            <person name="Tong Z."/>
            <person name="Li S."/>
            <person name="Ye J."/>
            <person name="Wang L."/>
            <person name="Fang L."/>
            <person name="Lei T."/>
            <person name="Chen C."/>
            <person name="Chen H."/>
            <person name="Xu Z."/>
            <person name="Li H."/>
            <person name="Huang H."/>
            <person name="Zhang F."/>
            <person name="Xu H."/>
            <person name="Li N."/>
            <person name="Zhao C."/>
            <person name="Li S."/>
            <person name="Dong L."/>
            <person name="Huang Y."/>
            <person name="Li L."/>
            <person name="Xi Y."/>
            <person name="Qi Q."/>
            <person name="Li W."/>
            <person name="Zhang B."/>
            <person name="Hu W."/>
            <person name="Zhang Y."/>
            <person name="Tian X."/>
            <person name="Jiao Y."/>
            <person name="Liang X."/>
            <person name="Jin J."/>
            <person name="Gao L."/>
            <person name="Zheng W."/>
            <person name="Hao B."/>
            <person name="Liu S."/>
            <person name="Wang W."/>
            <person name="Yuan L."/>
            <person name="Cao M."/>
            <person name="McDermott J."/>
            <person name="Samudrala R."/>
            <person name="Wang J."/>
            <person name="Wong G.K."/>
            <person name="Yang H."/>
        </authorList>
    </citation>
    <scope>NUCLEOTIDE SEQUENCE [LARGE SCALE GENOMIC DNA]</scope>
</reference>
<dbReference type="InterPro" id="IPR013210">
    <property type="entry name" value="LRR_N_plant-typ"/>
</dbReference>
<dbReference type="PROSITE" id="PS00108">
    <property type="entry name" value="PROTEIN_KINASE_ST"/>
    <property type="match status" value="1"/>
</dbReference>
<dbReference type="FunFam" id="1.10.510.10:FF:000358">
    <property type="entry name" value="Putative leucine-rich repeat receptor-like serine/threonine-protein kinase"/>
    <property type="match status" value="1"/>
</dbReference>
<dbReference type="EC" id="2.7.11.1" evidence="6"/>
<evidence type="ECO:0000256" key="9">
    <source>
        <dbReference type="ARBA" id="ARBA00022553"/>
    </source>
</evidence>
<feature type="domain" description="Protein kinase" evidence="31">
    <location>
        <begin position="705"/>
        <end position="971"/>
    </location>
</feature>
<dbReference type="Pfam" id="PF00560">
    <property type="entry name" value="LRR_1"/>
    <property type="match status" value="4"/>
</dbReference>
<comment type="subcellular location">
    <subcellularLocation>
        <location evidence="3">Cell membrane</location>
        <topology evidence="3">Single-pass membrane protein</topology>
    </subcellularLocation>
    <subcellularLocation>
        <location evidence="4">Endoplasmic reticulum membrane</location>
        <topology evidence="4">Single-pass membrane protein</topology>
    </subcellularLocation>
</comment>
<organism evidence="32">
    <name type="scientific">Oryza sativa subsp. japonica</name>
    <name type="common">Rice</name>
    <dbReference type="NCBI Taxonomy" id="39947"/>
    <lineage>
        <taxon>Eukaryota</taxon>
        <taxon>Viridiplantae</taxon>
        <taxon>Streptophyta</taxon>
        <taxon>Embryophyta</taxon>
        <taxon>Tracheophyta</taxon>
        <taxon>Spermatophyta</taxon>
        <taxon>Magnoliopsida</taxon>
        <taxon>Liliopsida</taxon>
        <taxon>Poales</taxon>
        <taxon>Poaceae</taxon>
        <taxon>BOP clade</taxon>
        <taxon>Oryzoideae</taxon>
        <taxon>Oryzeae</taxon>
        <taxon>Oryzinae</taxon>
        <taxon>Oryza</taxon>
        <taxon>Oryza sativa</taxon>
    </lineage>
</organism>
<dbReference type="InterPro" id="IPR003591">
    <property type="entry name" value="Leu-rich_rpt_typical-subtyp"/>
</dbReference>
<evidence type="ECO:0000256" key="16">
    <source>
        <dbReference type="ARBA" id="ARBA00022777"/>
    </source>
</evidence>
<dbReference type="Gene3D" id="3.80.10.10">
    <property type="entry name" value="Ribonuclease Inhibitor"/>
    <property type="match status" value="3"/>
</dbReference>
<evidence type="ECO:0000256" key="18">
    <source>
        <dbReference type="ARBA" id="ARBA00022824"/>
    </source>
</evidence>
<evidence type="ECO:0000256" key="23">
    <source>
        <dbReference type="ARBA" id="ARBA00023180"/>
    </source>
</evidence>
<evidence type="ECO:0000256" key="5">
    <source>
        <dbReference type="ARBA" id="ARBA00008684"/>
    </source>
</evidence>
<feature type="compositionally biased region" description="Basic and acidic residues" evidence="30">
    <location>
        <begin position="1131"/>
        <end position="1147"/>
    </location>
</feature>
<dbReference type="SUPFAM" id="SSF56112">
    <property type="entry name" value="Protein kinase-like (PK-like)"/>
    <property type="match status" value="1"/>
</dbReference>
<comment type="cofactor">
    <cofactor evidence="2">
        <name>Mg(2+)</name>
        <dbReference type="ChEBI" id="CHEBI:18420"/>
    </cofactor>
</comment>
<keyword evidence="18" id="KW-0256">Endoplasmic reticulum</keyword>
<dbReference type="InterPro" id="IPR017441">
    <property type="entry name" value="Protein_kinase_ATP_BS"/>
</dbReference>
<dbReference type="FunFam" id="3.80.10.10:FF:000095">
    <property type="entry name" value="LRR receptor-like serine/threonine-protein kinase GSO1"/>
    <property type="match status" value="2"/>
</dbReference>
<dbReference type="PROSITE" id="PS00107">
    <property type="entry name" value="PROTEIN_KINASE_ATP"/>
    <property type="match status" value="1"/>
</dbReference>
<keyword evidence="10" id="KW-0433">Leucine-rich repeat</keyword>